<keyword evidence="1" id="KW-0472">Membrane</keyword>
<sequence length="97" mass="10450">AGGDPSVSVWAPVIKWEPDEMDDEPGKQGAGAFWFYSNVIPEYGDFGDVMVAKYGPHKKSGNLSGAYPSCKILPVPEPFTVGFLGAGLVLVFAMKRR</sequence>
<keyword evidence="1" id="KW-1133">Transmembrane helix</keyword>
<reference evidence="2" key="1">
    <citation type="journal article" date="2014" name="Front. Microbiol.">
        <title>High frequency of phylogenetically diverse reductive dehalogenase-homologous genes in deep subseafloor sedimentary metagenomes.</title>
        <authorList>
            <person name="Kawai M."/>
            <person name="Futagami T."/>
            <person name="Toyoda A."/>
            <person name="Takaki Y."/>
            <person name="Nishi S."/>
            <person name="Hori S."/>
            <person name="Arai W."/>
            <person name="Tsubouchi T."/>
            <person name="Morono Y."/>
            <person name="Uchiyama I."/>
            <person name="Ito T."/>
            <person name="Fujiyama A."/>
            <person name="Inagaki F."/>
            <person name="Takami H."/>
        </authorList>
    </citation>
    <scope>NUCLEOTIDE SEQUENCE</scope>
    <source>
        <strain evidence="2">Expedition CK06-06</strain>
    </source>
</reference>
<comment type="caution">
    <text evidence="2">The sequence shown here is derived from an EMBL/GenBank/DDBJ whole genome shotgun (WGS) entry which is preliminary data.</text>
</comment>
<proteinExistence type="predicted"/>
<protein>
    <recommendedName>
        <fullName evidence="3">PEP-CTERM protein-sorting domain-containing protein</fullName>
    </recommendedName>
</protein>
<evidence type="ECO:0000313" key="2">
    <source>
        <dbReference type="EMBL" id="GAF68808.1"/>
    </source>
</evidence>
<evidence type="ECO:0008006" key="3">
    <source>
        <dbReference type="Google" id="ProtNLM"/>
    </source>
</evidence>
<feature type="transmembrane region" description="Helical" evidence="1">
    <location>
        <begin position="78"/>
        <end position="94"/>
    </location>
</feature>
<accession>X0RJ48</accession>
<name>X0RJ48_9ZZZZ</name>
<keyword evidence="1" id="KW-0812">Transmembrane</keyword>
<organism evidence="2">
    <name type="scientific">marine sediment metagenome</name>
    <dbReference type="NCBI Taxonomy" id="412755"/>
    <lineage>
        <taxon>unclassified sequences</taxon>
        <taxon>metagenomes</taxon>
        <taxon>ecological metagenomes</taxon>
    </lineage>
</organism>
<feature type="non-terminal residue" evidence="2">
    <location>
        <position position="1"/>
    </location>
</feature>
<gene>
    <name evidence="2" type="ORF">S01H1_12539</name>
</gene>
<dbReference type="EMBL" id="BARS01006442">
    <property type="protein sequence ID" value="GAF68808.1"/>
    <property type="molecule type" value="Genomic_DNA"/>
</dbReference>
<dbReference type="AlphaFoldDB" id="X0RJ48"/>
<evidence type="ECO:0000256" key="1">
    <source>
        <dbReference type="SAM" id="Phobius"/>
    </source>
</evidence>